<dbReference type="InterPro" id="IPR001810">
    <property type="entry name" value="F-box_dom"/>
</dbReference>
<evidence type="ECO:0000313" key="2">
    <source>
        <dbReference type="EMBL" id="KAL1840856.1"/>
    </source>
</evidence>
<evidence type="ECO:0000259" key="1">
    <source>
        <dbReference type="Pfam" id="PF12937"/>
    </source>
</evidence>
<protein>
    <recommendedName>
        <fullName evidence="1">F-box domain-containing protein</fullName>
    </recommendedName>
</protein>
<feature type="domain" description="F-box" evidence="1">
    <location>
        <begin position="23"/>
        <end position="64"/>
    </location>
</feature>
<reference evidence="2 3" key="1">
    <citation type="journal article" date="2024" name="Commun. Biol.">
        <title>Comparative genomic analysis of thermophilic fungi reveals convergent evolutionary adaptations and gene losses.</title>
        <authorList>
            <person name="Steindorff A.S."/>
            <person name="Aguilar-Pontes M.V."/>
            <person name="Robinson A.J."/>
            <person name="Andreopoulos B."/>
            <person name="LaButti K."/>
            <person name="Kuo A."/>
            <person name="Mondo S."/>
            <person name="Riley R."/>
            <person name="Otillar R."/>
            <person name="Haridas S."/>
            <person name="Lipzen A."/>
            <person name="Grimwood J."/>
            <person name="Schmutz J."/>
            <person name="Clum A."/>
            <person name="Reid I.D."/>
            <person name="Moisan M.C."/>
            <person name="Butler G."/>
            <person name="Nguyen T.T.M."/>
            <person name="Dewar K."/>
            <person name="Conant G."/>
            <person name="Drula E."/>
            <person name="Henrissat B."/>
            <person name="Hansel C."/>
            <person name="Singer S."/>
            <person name="Hutchinson M.I."/>
            <person name="de Vries R.P."/>
            <person name="Natvig D.O."/>
            <person name="Powell A.J."/>
            <person name="Tsang A."/>
            <person name="Grigoriev I.V."/>
        </authorList>
    </citation>
    <scope>NUCLEOTIDE SEQUENCE [LARGE SCALE GENOMIC DNA]</scope>
    <source>
        <strain evidence="2 3">ATCC 24622</strain>
    </source>
</reference>
<gene>
    <name evidence="2" type="ORF">VTK73DRAFT_3658</name>
</gene>
<proteinExistence type="predicted"/>
<organism evidence="2 3">
    <name type="scientific">Phialemonium thermophilum</name>
    <dbReference type="NCBI Taxonomy" id="223376"/>
    <lineage>
        <taxon>Eukaryota</taxon>
        <taxon>Fungi</taxon>
        <taxon>Dikarya</taxon>
        <taxon>Ascomycota</taxon>
        <taxon>Pezizomycotina</taxon>
        <taxon>Sordariomycetes</taxon>
        <taxon>Sordariomycetidae</taxon>
        <taxon>Cephalothecales</taxon>
        <taxon>Cephalothecaceae</taxon>
        <taxon>Phialemonium</taxon>
    </lineage>
</organism>
<dbReference type="Pfam" id="PF12937">
    <property type="entry name" value="F-box-like"/>
    <property type="match status" value="1"/>
</dbReference>
<evidence type="ECO:0000313" key="3">
    <source>
        <dbReference type="Proteomes" id="UP001586593"/>
    </source>
</evidence>
<dbReference type="InterPro" id="IPR036047">
    <property type="entry name" value="F-box-like_dom_sf"/>
</dbReference>
<name>A0ABR3VIA8_9PEZI</name>
<accession>A0ABR3VIA8</accession>
<dbReference type="Proteomes" id="UP001586593">
    <property type="component" value="Unassembled WGS sequence"/>
</dbReference>
<comment type="caution">
    <text evidence="2">The sequence shown here is derived from an EMBL/GenBank/DDBJ whole genome shotgun (WGS) entry which is preliminary data.</text>
</comment>
<dbReference type="SUPFAM" id="SSF81383">
    <property type="entry name" value="F-box domain"/>
    <property type="match status" value="1"/>
</dbReference>
<dbReference type="EMBL" id="JAZHXJ010002150">
    <property type="protein sequence ID" value="KAL1840856.1"/>
    <property type="molecule type" value="Genomic_DNA"/>
</dbReference>
<keyword evidence="3" id="KW-1185">Reference proteome</keyword>
<sequence length="234" mass="27225">MAGRSRNAPPARMRLRSSDQFRWMRLPAELRLMILDAITPQTGSDWASAAAVCKEWQHAIERRRFRRLRLQVPGLDRLERLGARRTGLVRHLSLDIELPTYTCRLCRKPESESWRQANSRIISKALWKLFRILSRWKPEGGLTLELNAFSPSDSDHWFKSDRFVSDPEGGRGNDGARHDERHGWIEGRRVELPPPSAILRLFEAILLHFPQELPRVDVVTCFVVRRQLRPIGPR</sequence>